<name>A0ACC0FGN4_9ERIC</name>
<sequence>MVPSKSSCVYYWKGVENSNFMSGTSIYRVPKWLYNLNKKAYTPRLVSIKPFHYKDQHLKTPMADIKMNYVNSFLARMSNIGVAEAINETQIMEETKEESLLTDARKCYAEEVDDELDDEMLVIDRCFILELLYKFQEKGLHQQLISGSPLTFYPIQHDLLHIENQLPFYVLDKLFLLTKKLMPTSSFSSSSSSSTPPPDSLIECVCSYFSTITDLGPTIDRSSNNNNKSGPKRSCWKGVTKSVIMKVEKDYCHILHILVDDFHSFTDGNKKNPVRESLHIQPYVKTHHFKIPTLTIDDSTELFFGNFFAFKQCCPGFKRRFTSYAYLMDKLISTVKDVELLEKAEVISDYLGSHEEAIYLFNKLCKNVDASPCHFNDAYGQATGYTKRCFPKAIAYLRREYFATPWTTIAFVVAFIGFGITVTKFIRSFLL</sequence>
<reference evidence="1 2" key="1">
    <citation type="journal article" date="2022" name="Plant J.">
        <title>Chromosome-level genome of Camellia lanceoleosa provides a valuable resource for understanding genome evolution and self-incompatibility.</title>
        <authorList>
            <person name="Gong W."/>
            <person name="Xiao S."/>
            <person name="Wang L."/>
            <person name="Liao Z."/>
            <person name="Chang Y."/>
            <person name="Mo W."/>
            <person name="Hu G."/>
            <person name="Li W."/>
            <person name="Zhao G."/>
            <person name="Zhu H."/>
            <person name="Hu X."/>
            <person name="Ji K."/>
            <person name="Xiang X."/>
            <person name="Song Q."/>
            <person name="Yuan D."/>
            <person name="Jin S."/>
            <person name="Zhang L."/>
        </authorList>
    </citation>
    <scope>NUCLEOTIDE SEQUENCE [LARGE SCALE GENOMIC DNA]</scope>
    <source>
        <strain evidence="1">SQ_2022a</strain>
    </source>
</reference>
<protein>
    <submittedName>
        <fullName evidence="1">UPF0481 protein</fullName>
    </submittedName>
</protein>
<organism evidence="1 2">
    <name type="scientific">Camellia lanceoleosa</name>
    <dbReference type="NCBI Taxonomy" id="1840588"/>
    <lineage>
        <taxon>Eukaryota</taxon>
        <taxon>Viridiplantae</taxon>
        <taxon>Streptophyta</taxon>
        <taxon>Embryophyta</taxon>
        <taxon>Tracheophyta</taxon>
        <taxon>Spermatophyta</taxon>
        <taxon>Magnoliopsida</taxon>
        <taxon>eudicotyledons</taxon>
        <taxon>Gunneridae</taxon>
        <taxon>Pentapetalae</taxon>
        <taxon>asterids</taxon>
        <taxon>Ericales</taxon>
        <taxon>Theaceae</taxon>
        <taxon>Camellia</taxon>
    </lineage>
</organism>
<accession>A0ACC0FGN4</accession>
<evidence type="ECO:0000313" key="1">
    <source>
        <dbReference type="EMBL" id="KAI7987499.1"/>
    </source>
</evidence>
<keyword evidence="2" id="KW-1185">Reference proteome</keyword>
<dbReference type="EMBL" id="CM045771">
    <property type="protein sequence ID" value="KAI7987499.1"/>
    <property type="molecule type" value="Genomic_DNA"/>
</dbReference>
<gene>
    <name evidence="1" type="ORF">LOK49_LG13G02616</name>
</gene>
<evidence type="ECO:0000313" key="2">
    <source>
        <dbReference type="Proteomes" id="UP001060215"/>
    </source>
</evidence>
<comment type="caution">
    <text evidence="1">The sequence shown here is derived from an EMBL/GenBank/DDBJ whole genome shotgun (WGS) entry which is preliminary data.</text>
</comment>
<dbReference type="Proteomes" id="UP001060215">
    <property type="component" value="Chromosome 14"/>
</dbReference>
<proteinExistence type="predicted"/>